<organism evidence="1 2">
    <name type="scientific">Elasticomyces elasticus</name>
    <dbReference type="NCBI Taxonomy" id="574655"/>
    <lineage>
        <taxon>Eukaryota</taxon>
        <taxon>Fungi</taxon>
        <taxon>Dikarya</taxon>
        <taxon>Ascomycota</taxon>
        <taxon>Pezizomycotina</taxon>
        <taxon>Dothideomycetes</taxon>
        <taxon>Dothideomycetidae</taxon>
        <taxon>Mycosphaerellales</taxon>
        <taxon>Teratosphaeriaceae</taxon>
        <taxon>Elasticomyces</taxon>
    </lineage>
</organism>
<dbReference type="Proteomes" id="UP001310594">
    <property type="component" value="Unassembled WGS sequence"/>
</dbReference>
<dbReference type="EMBL" id="JAVRQU010000021">
    <property type="protein sequence ID" value="KAK5691661.1"/>
    <property type="molecule type" value="Genomic_DNA"/>
</dbReference>
<protein>
    <submittedName>
        <fullName evidence="1">Uncharacterized protein</fullName>
    </submittedName>
</protein>
<name>A0AAN7VZ55_9PEZI</name>
<accession>A0AAN7VZ55</accession>
<proteinExistence type="predicted"/>
<dbReference type="AlphaFoldDB" id="A0AAN7VZ55"/>
<evidence type="ECO:0000313" key="1">
    <source>
        <dbReference type="EMBL" id="KAK5691661.1"/>
    </source>
</evidence>
<evidence type="ECO:0000313" key="2">
    <source>
        <dbReference type="Proteomes" id="UP001310594"/>
    </source>
</evidence>
<sequence>MHQEREGAIQTFRVTSRVSLSLNPPSLHLAELALTQIIDDRAPFLGNFISGTSIFVPTLRDVLTLLPRTWLNDDCIKSVLSTIVASSGNSTVVIGDSNNASNLLSGRKVMQDIVNDSLKHINRSYRLAIKFTFTPLNVPLRAKGPGQHWQLLILERKSAEEEG</sequence>
<dbReference type="InterPro" id="IPR038765">
    <property type="entry name" value="Papain-like_cys_pep_sf"/>
</dbReference>
<reference evidence="1" key="1">
    <citation type="submission" date="2023-08" db="EMBL/GenBank/DDBJ databases">
        <title>Black Yeasts Isolated from many extreme environments.</title>
        <authorList>
            <person name="Coleine C."/>
            <person name="Stajich J.E."/>
            <person name="Selbmann L."/>
        </authorList>
    </citation>
    <scope>NUCLEOTIDE SEQUENCE</scope>
    <source>
        <strain evidence="1">CCFEE 5810</strain>
    </source>
</reference>
<dbReference type="SUPFAM" id="SSF54001">
    <property type="entry name" value="Cysteine proteinases"/>
    <property type="match status" value="1"/>
</dbReference>
<gene>
    <name evidence="1" type="ORF">LTR97_011658</name>
</gene>
<comment type="caution">
    <text evidence="1">The sequence shown here is derived from an EMBL/GenBank/DDBJ whole genome shotgun (WGS) entry which is preliminary data.</text>
</comment>
<dbReference type="Gene3D" id="3.40.395.10">
    <property type="entry name" value="Adenoviral Proteinase, Chain A"/>
    <property type="match status" value="1"/>
</dbReference>